<dbReference type="Proteomes" id="UP000651271">
    <property type="component" value="Unassembled WGS sequence"/>
</dbReference>
<evidence type="ECO:0000313" key="2">
    <source>
        <dbReference type="Proteomes" id="UP000651271"/>
    </source>
</evidence>
<dbReference type="RefSeq" id="WP_190303064.1">
    <property type="nucleotide sequence ID" value="NZ_JACOIJ010000074.1"/>
</dbReference>
<proteinExistence type="predicted"/>
<protein>
    <recommendedName>
        <fullName evidence="3">GUN4-like domain-containing protein</fullName>
    </recommendedName>
</protein>
<gene>
    <name evidence="1" type="ORF">H8B04_16790</name>
</gene>
<organism evidence="1 2">
    <name type="scientific">Sphingobacterium litopenaei</name>
    <dbReference type="NCBI Taxonomy" id="2763500"/>
    <lineage>
        <taxon>Bacteria</taxon>
        <taxon>Pseudomonadati</taxon>
        <taxon>Bacteroidota</taxon>
        <taxon>Sphingobacteriia</taxon>
        <taxon>Sphingobacteriales</taxon>
        <taxon>Sphingobacteriaceae</taxon>
        <taxon>Sphingobacterium</taxon>
    </lineage>
</organism>
<comment type="caution">
    <text evidence="1">The sequence shown here is derived from an EMBL/GenBank/DDBJ whole genome shotgun (WGS) entry which is preliminary data.</text>
</comment>
<reference evidence="1 2" key="1">
    <citation type="submission" date="2020-08" db="EMBL/GenBank/DDBJ databases">
        <title>Sphingobacterium sp. DN04309 isolated from aquaculture water.</title>
        <authorList>
            <person name="Zhang M."/>
        </authorList>
    </citation>
    <scope>NUCLEOTIDE SEQUENCE [LARGE SCALE GENOMIC DNA]</scope>
    <source>
        <strain evidence="1 2">DN04309</strain>
    </source>
</reference>
<evidence type="ECO:0000313" key="1">
    <source>
        <dbReference type="EMBL" id="MBD1431181.1"/>
    </source>
</evidence>
<name>A0ABR7YIS8_9SPHI</name>
<sequence length="288" mass="33793">MKAQSLNLDILLKQYRNQSKAEKGFEIIAELLEDNDSSKLDNLLRNHHVESVSDSNEIEARENINELIDFYSLLQVALFSDYISAPLSPKITEEIDFILNSKPLQKYYTENYPSVLPQLILKQIKVDEYFKNNINIQGKVIFDRFLILNQFSKRDDDIQLLLWMYNSGSIGRYTVEDFHQLLKSKHNFRVDNNQNSITLNKILWGLTKFTHFINYYAQLLRDCQFNPILQSAIWHYHSNWFNSQNSKIGYNLNITLQIVNYPFAKDKWASGFTDLCFVAKVLFESPPV</sequence>
<evidence type="ECO:0008006" key="3">
    <source>
        <dbReference type="Google" id="ProtNLM"/>
    </source>
</evidence>
<accession>A0ABR7YIS8</accession>
<keyword evidence="2" id="KW-1185">Reference proteome</keyword>
<dbReference type="EMBL" id="JACOIJ010000074">
    <property type="protein sequence ID" value="MBD1431181.1"/>
    <property type="molecule type" value="Genomic_DNA"/>
</dbReference>